<gene>
    <name evidence="1" type="ORF">HXK21_05040</name>
</gene>
<dbReference type="AlphaFoldDB" id="A0A929RXJ1"/>
<evidence type="ECO:0000313" key="2">
    <source>
        <dbReference type="Proteomes" id="UP000704068"/>
    </source>
</evidence>
<dbReference type="NCBIfam" id="NF047352">
    <property type="entry name" value="P_loop_sacsin"/>
    <property type="match status" value="1"/>
</dbReference>
<comment type="caution">
    <text evidence="1">The sequence shown here is derived from an EMBL/GenBank/DDBJ whole genome shotgun (WGS) entry which is preliminary data.</text>
</comment>
<proteinExistence type="predicted"/>
<protein>
    <recommendedName>
        <fullName evidence="3">Protein NO VEIN C-terminal domain-containing protein</fullName>
    </recommendedName>
</protein>
<accession>A0A929RXJ1</accession>
<evidence type="ECO:0000313" key="1">
    <source>
        <dbReference type="EMBL" id="MBF0970389.1"/>
    </source>
</evidence>
<dbReference type="EMBL" id="JABZGR010000012">
    <property type="protein sequence ID" value="MBF0970389.1"/>
    <property type="molecule type" value="Genomic_DNA"/>
</dbReference>
<name>A0A929RXJ1_9BACT</name>
<sequence length="1043" mass="122050">MILTEEQLKERKDKARKEEIRQNVKSHCTKIRDGIRANGSTSGERAIWELFQNARDLSDSAEIKMTLTDKEFIFAHKGKVFTYDSLCSLVKQVSSHEKEDNNSVGQYGTGFLTTHKFSRKITINGSMLISEEPKVYVDVTSFEINRENFNDIPKFIDDMTDQIESVEKLMDTEQKSTPKDWTELHYELNEERHNIADKAIEEAIRMMPYVLTFNDNVSRCTICSKEQVIEFKKEDKATSIDNLRCKRITKSTNGDAIDINCFYLELHNGESRILLPLQTETEVRSLGDIPKLFVHFPLIGSNYFNINFLFHSHRFTPEEKRDNIIVPKNNDANESIVQDNKKILNEMTQYLWKFLEIHVEKWNKTILMANIDIKDNGFTEKETENYYKDLKEEWVTEFKKLKLIEIDGTRYCMDEEKHPVVLDPSIEPFLSNNDSEYLNTIYPYAKGAKLIPYKEEILQWSKIIGVWDREKKENFLTLEDIVKFVSEHKGENLLNMLEILIAADATQFFEKYELIPNREGELRKRGDLRDARAIPPKLYDLVQAVEPNICKKMVDTKFQDIIKLNPYTRQNLREELNDIVGEKENTCWKNSVTPQPYGGDFEKSIINLCSAFTTQNGDSKRNKLMPIIYRFEGIKDYEEIYIPADEEDQNGFDLYRQVFKSLVENQMMKISTKDKIWTEENIKDLVDFVDYARGDDYKTFCTQYAIYPDMNGVLHKPDELKKNINVSTKLFELYTDVIGEDLKGKCVDSRFADFFSKYNEETYQFTPESVAKEIQNKLSSSQYDNIILLDIIDLTEQEGIDGKSWQLLFKDIYDQRESIRYNLGTDEERKAINRMMKQKKPELLTKMAEVSERGDADNVLDKINEAIYAYEHEQHIKMLGDYVERNVQRHIKDALKGTGIFVKNEQGGQDLILEKESLEPYYIEIKSRWKDKEQAIMSALQFQTAVENPMRYSLISAQMWNFDQERAKNDENLSIEEMKQLLKVCDNIGALEADLKERVDAAFKGGEEDIRINGNYDVRIPQKVFKLDFDKLISLIKKKFDNH</sequence>
<dbReference type="Proteomes" id="UP000704068">
    <property type="component" value="Unassembled WGS sequence"/>
</dbReference>
<organism evidence="1 2">
    <name type="scientific">Alloprevotella tannerae</name>
    <dbReference type="NCBI Taxonomy" id="76122"/>
    <lineage>
        <taxon>Bacteria</taxon>
        <taxon>Pseudomonadati</taxon>
        <taxon>Bacteroidota</taxon>
        <taxon>Bacteroidia</taxon>
        <taxon>Bacteroidales</taxon>
        <taxon>Prevotellaceae</taxon>
        <taxon>Alloprevotella</taxon>
    </lineage>
</organism>
<reference evidence="1" key="1">
    <citation type="submission" date="2020-04" db="EMBL/GenBank/DDBJ databases">
        <title>Deep metagenomics examines the oral microbiome during advanced dental caries in children, revealing novel taxa and co-occurrences with host molecules.</title>
        <authorList>
            <person name="Baker J.L."/>
            <person name="Morton J.T."/>
            <person name="Dinis M."/>
            <person name="Alvarez R."/>
            <person name="Tran N.C."/>
            <person name="Knight R."/>
            <person name="Edlund A."/>
        </authorList>
    </citation>
    <scope>NUCLEOTIDE SEQUENCE</scope>
    <source>
        <strain evidence="1">JCVI_34_bin.1</strain>
    </source>
</reference>
<evidence type="ECO:0008006" key="3">
    <source>
        <dbReference type="Google" id="ProtNLM"/>
    </source>
</evidence>
<dbReference type="RefSeq" id="WP_237785750.1">
    <property type="nucleotide sequence ID" value="NZ_JABZGR010000012.1"/>
</dbReference>